<comment type="subcellular location">
    <subcellularLocation>
        <location evidence="3">Cytoplasm</location>
    </subcellularLocation>
</comment>
<keyword evidence="17" id="KW-0175">Coiled coil</keyword>
<dbReference type="SMART" id="SM00387">
    <property type="entry name" value="HATPase_c"/>
    <property type="match status" value="1"/>
</dbReference>
<dbReference type="InterPro" id="IPR005467">
    <property type="entry name" value="His_kinase_dom"/>
</dbReference>
<name>A0A0K2GE79_NITMO</name>
<evidence type="ECO:0000313" key="22">
    <source>
        <dbReference type="EMBL" id="ALA59169.1"/>
    </source>
</evidence>
<reference evidence="22 23" key="1">
    <citation type="journal article" date="2015" name="Proc. Natl. Acad. Sci. U.S.A.">
        <title>Expanded metabolic versatility of ubiquitous nitrite-oxidizing bacteria from the genus Nitrospira.</title>
        <authorList>
            <person name="Koch H."/>
            <person name="Lucker S."/>
            <person name="Albertsen M."/>
            <person name="Kitzinger K."/>
            <person name="Herbold C."/>
            <person name="Spieck E."/>
            <person name="Nielsen P.H."/>
            <person name="Wagner M."/>
            <person name="Daims H."/>
        </authorList>
    </citation>
    <scope>NUCLEOTIDE SEQUENCE [LARGE SCALE GENOMIC DNA]</scope>
    <source>
        <strain evidence="22 23">NSP M-1</strain>
    </source>
</reference>
<dbReference type="PANTHER" id="PTHR43304">
    <property type="entry name" value="PHYTOCHROME-LIKE PROTEIN CPH1"/>
    <property type="match status" value="1"/>
</dbReference>
<evidence type="ECO:0000259" key="19">
    <source>
        <dbReference type="PROSITE" id="PS50110"/>
    </source>
</evidence>
<feature type="domain" description="PAS" evidence="20">
    <location>
        <begin position="403"/>
        <end position="473"/>
    </location>
</feature>
<dbReference type="PROSITE" id="PS50110">
    <property type="entry name" value="RESPONSE_REGULATORY"/>
    <property type="match status" value="2"/>
</dbReference>
<dbReference type="GO" id="GO:0016020">
    <property type="term" value="C:membrane"/>
    <property type="evidence" value="ECO:0007669"/>
    <property type="project" value="InterPro"/>
</dbReference>
<dbReference type="Gene3D" id="3.30.565.10">
    <property type="entry name" value="Histidine kinase-like ATPase, C-terminal domain"/>
    <property type="match status" value="1"/>
</dbReference>
<sequence>MSNDPHRPTVLNVDDHDAARYVRSRLLTDAGCRVFEAGTGEEALLLIPTLRPALIVLDVRLPGPDGLAVCRAVKGDPATAHIMVLLVSAVKSAATDRAAGLDSGADAYLVEPIEPIELIATVKALLRLAERDADYRRMEQALRESDVRYAAIVDSAMDGIITIGEDQRIVLFNKAAENMFRCPAAEAVGSPVDRFIPERFRRDHERHVRQFGSGGTTSRAMGRLGSVRGLRADGEEFPIEASISSVHTDTGRLSTVILRDITARMQTEETLRASEQFLRRVLDNLFAFVGVMTPDGTLIEANRAPLDAAGIPATEVLGRKFWDCYWWNYSPEIQAQLKDAVEQALRGRIVRYDVPVRMAQGRLMWIDFQLAPLRDPAGRITHLIPSGMDISARREAEQRLGESESFHRQTLESIPGMVFTNRPDGSCDYVSQQWVDFTGVPAAEQLGSGWVQMLHPDDRERAMAAWRDAVEGRGRYDLEYRVRRRDGRYKWFKISGRPIRDEQGGIVRWFGTGMNVDDLKQTQEELHRWKDELELRVQERTRQLIDSQRRLRSLASELTVTEQRAQRKLAKDLHDYLAQLLVVGRLKTGRLKKEAGLPAKAETMAAELDTIFEQALTYTRTMIAELSPPSVQESGLPAALAWLAERMQKDGLWVEVQSDDRPTALSEEQAVLLFQSARELLMNVLKHAGVDRATVRLTVRESEEVRLSVEDRGKGLGPRALQRASEPGHLGLFAVRERMEAMGGRLEVASSPGEGTTATLVLPLGGKEAVSGKALGIALGNDSGTLSAGPQRSTLSDSKLQDAKVRVLLVDDHALVRQGIGTLLDTYTDVTVVGEAGDGLEAVAMTERHEPDVVVMDFTMPKMNGADATRRIKRSRPRTVVIGLSVTDQEHVRREMLAAGAVAFVSKDSAPDELYRVIMAAV</sequence>
<evidence type="ECO:0000259" key="18">
    <source>
        <dbReference type="PROSITE" id="PS50109"/>
    </source>
</evidence>
<accession>A0A0K2GE79</accession>
<dbReference type="SMART" id="SM00091">
    <property type="entry name" value="PAS"/>
    <property type="match status" value="3"/>
</dbReference>
<dbReference type="CDD" id="cd16917">
    <property type="entry name" value="HATPase_UhpB-NarQ-NarX-like"/>
    <property type="match status" value="1"/>
</dbReference>
<dbReference type="AlphaFoldDB" id="A0A0K2GE79"/>
<dbReference type="Proteomes" id="UP000069205">
    <property type="component" value="Chromosome"/>
</dbReference>
<dbReference type="NCBIfam" id="TIGR00229">
    <property type="entry name" value="sensory_box"/>
    <property type="match status" value="3"/>
</dbReference>
<dbReference type="GO" id="GO:0005737">
    <property type="term" value="C:cytoplasm"/>
    <property type="evidence" value="ECO:0007669"/>
    <property type="project" value="UniProtKB-SubCell"/>
</dbReference>
<dbReference type="InterPro" id="IPR036890">
    <property type="entry name" value="HATPase_C_sf"/>
</dbReference>
<feature type="modified residue" description="4-aspartylphosphate" evidence="16">
    <location>
        <position position="58"/>
    </location>
</feature>
<dbReference type="PANTHER" id="PTHR43304:SF1">
    <property type="entry name" value="PAC DOMAIN-CONTAINING PROTEIN"/>
    <property type="match status" value="1"/>
</dbReference>
<dbReference type="FunFam" id="3.30.450.20:FF:000099">
    <property type="entry name" value="Sensory box sensor histidine kinase"/>
    <property type="match status" value="1"/>
</dbReference>
<dbReference type="PROSITE" id="PS50109">
    <property type="entry name" value="HIS_KIN"/>
    <property type="match status" value="1"/>
</dbReference>
<feature type="domain" description="PAC" evidence="21">
    <location>
        <begin position="350"/>
        <end position="402"/>
    </location>
</feature>
<evidence type="ECO:0000256" key="7">
    <source>
        <dbReference type="ARBA" id="ARBA00022490"/>
    </source>
</evidence>
<dbReference type="InterPro" id="IPR013656">
    <property type="entry name" value="PAS_4"/>
</dbReference>
<keyword evidence="11" id="KW-0418">Kinase</keyword>
<dbReference type="Gene3D" id="3.40.50.2300">
    <property type="match status" value="2"/>
</dbReference>
<evidence type="ECO:0000259" key="21">
    <source>
        <dbReference type="PROSITE" id="PS50113"/>
    </source>
</evidence>
<keyword evidence="13" id="KW-0411">Iron-sulfur</keyword>
<evidence type="ECO:0000256" key="10">
    <source>
        <dbReference type="ARBA" id="ARBA00022723"/>
    </source>
</evidence>
<evidence type="ECO:0000256" key="15">
    <source>
        <dbReference type="ARBA" id="ARBA00030800"/>
    </source>
</evidence>
<feature type="domain" description="Response regulatory" evidence="19">
    <location>
        <begin position="806"/>
        <end position="922"/>
    </location>
</feature>
<evidence type="ECO:0000256" key="9">
    <source>
        <dbReference type="ARBA" id="ARBA00022679"/>
    </source>
</evidence>
<evidence type="ECO:0000256" key="6">
    <source>
        <dbReference type="ARBA" id="ARBA00022485"/>
    </source>
</evidence>
<evidence type="ECO:0000256" key="12">
    <source>
        <dbReference type="ARBA" id="ARBA00023004"/>
    </source>
</evidence>
<dbReference type="SUPFAM" id="SSF55874">
    <property type="entry name" value="ATPase domain of HSP90 chaperone/DNA topoisomerase II/histidine kinase"/>
    <property type="match status" value="1"/>
</dbReference>
<dbReference type="Pfam" id="PF00072">
    <property type="entry name" value="Response_reg"/>
    <property type="match status" value="2"/>
</dbReference>
<dbReference type="InterPro" id="IPR035965">
    <property type="entry name" value="PAS-like_dom_sf"/>
</dbReference>
<keyword evidence="6" id="KW-0004">4Fe-4S</keyword>
<dbReference type="Pfam" id="PF02518">
    <property type="entry name" value="HATPase_c"/>
    <property type="match status" value="1"/>
</dbReference>
<dbReference type="Pfam" id="PF08447">
    <property type="entry name" value="PAS_3"/>
    <property type="match status" value="1"/>
</dbReference>
<dbReference type="RefSeq" id="WP_053380236.1">
    <property type="nucleotide sequence ID" value="NZ_CP011801.1"/>
</dbReference>
<keyword evidence="10" id="KW-0479">Metal-binding</keyword>
<dbReference type="EC" id="2.7.13.3" evidence="4"/>
<dbReference type="PRINTS" id="PR00344">
    <property type="entry name" value="BCTRLSENSOR"/>
</dbReference>
<evidence type="ECO:0000313" key="23">
    <source>
        <dbReference type="Proteomes" id="UP000069205"/>
    </source>
</evidence>
<evidence type="ECO:0000256" key="13">
    <source>
        <dbReference type="ARBA" id="ARBA00023014"/>
    </source>
</evidence>
<evidence type="ECO:0000256" key="4">
    <source>
        <dbReference type="ARBA" id="ARBA00012438"/>
    </source>
</evidence>
<keyword evidence="8 16" id="KW-0597">Phosphoprotein</keyword>
<dbReference type="PROSITE" id="PS50113">
    <property type="entry name" value="PAC"/>
    <property type="match status" value="3"/>
</dbReference>
<evidence type="ECO:0000256" key="11">
    <source>
        <dbReference type="ARBA" id="ARBA00022777"/>
    </source>
</evidence>
<dbReference type="OrthoDB" id="8552871at2"/>
<dbReference type="SUPFAM" id="SSF52172">
    <property type="entry name" value="CheY-like"/>
    <property type="match status" value="2"/>
</dbReference>
<feature type="domain" description="Histidine kinase" evidence="18">
    <location>
        <begin position="673"/>
        <end position="766"/>
    </location>
</feature>
<dbReference type="InterPro" id="IPR000700">
    <property type="entry name" value="PAS-assoc_C"/>
</dbReference>
<dbReference type="InterPro" id="IPR011712">
    <property type="entry name" value="Sig_transdc_His_kin_sub3_dim/P"/>
</dbReference>
<feature type="domain" description="PAS" evidence="20">
    <location>
        <begin position="274"/>
        <end position="348"/>
    </location>
</feature>
<evidence type="ECO:0000256" key="14">
    <source>
        <dbReference type="ARBA" id="ARBA00024827"/>
    </source>
</evidence>
<organism evidence="22 23">
    <name type="scientific">Nitrospira moscoviensis</name>
    <dbReference type="NCBI Taxonomy" id="42253"/>
    <lineage>
        <taxon>Bacteria</taxon>
        <taxon>Pseudomonadati</taxon>
        <taxon>Nitrospirota</taxon>
        <taxon>Nitrospiria</taxon>
        <taxon>Nitrospirales</taxon>
        <taxon>Nitrospiraceae</taxon>
        <taxon>Nitrospira</taxon>
    </lineage>
</organism>
<keyword evidence="7" id="KW-0963">Cytoplasm</keyword>
<evidence type="ECO:0000256" key="16">
    <source>
        <dbReference type="PROSITE-ProRule" id="PRU00169"/>
    </source>
</evidence>
<feature type="coiled-coil region" evidence="17">
    <location>
        <begin position="519"/>
        <end position="550"/>
    </location>
</feature>
<dbReference type="Gene3D" id="3.30.450.20">
    <property type="entry name" value="PAS domain"/>
    <property type="match status" value="3"/>
</dbReference>
<dbReference type="KEGG" id="nmv:NITMOv2_2759"/>
<dbReference type="SUPFAM" id="SSF55785">
    <property type="entry name" value="PYP-like sensor domain (PAS domain)"/>
    <property type="match status" value="3"/>
</dbReference>
<dbReference type="SMART" id="SM00086">
    <property type="entry name" value="PAC"/>
    <property type="match status" value="3"/>
</dbReference>
<evidence type="ECO:0000256" key="3">
    <source>
        <dbReference type="ARBA" id="ARBA00004496"/>
    </source>
</evidence>
<keyword evidence="23" id="KW-1185">Reference proteome</keyword>
<dbReference type="InterPro" id="IPR013655">
    <property type="entry name" value="PAS_fold_3"/>
</dbReference>
<keyword evidence="12" id="KW-0408">Iron</keyword>
<dbReference type="CDD" id="cd00130">
    <property type="entry name" value="PAS"/>
    <property type="match status" value="3"/>
</dbReference>
<dbReference type="STRING" id="42253.NITMOv2_2759"/>
<comment type="cofactor">
    <cofactor evidence="2">
        <name>[4Fe-4S] cluster</name>
        <dbReference type="ChEBI" id="CHEBI:49883"/>
    </cofactor>
</comment>
<dbReference type="EMBL" id="CP011801">
    <property type="protein sequence ID" value="ALA59169.1"/>
    <property type="molecule type" value="Genomic_DNA"/>
</dbReference>
<dbReference type="Pfam" id="PF08448">
    <property type="entry name" value="PAS_4"/>
    <property type="match status" value="2"/>
</dbReference>
<comment type="catalytic activity">
    <reaction evidence="1">
        <text>ATP + protein L-histidine = ADP + protein N-phospho-L-histidine.</text>
        <dbReference type="EC" id="2.7.13.3"/>
    </reaction>
</comment>
<dbReference type="GO" id="GO:0046983">
    <property type="term" value="F:protein dimerization activity"/>
    <property type="evidence" value="ECO:0007669"/>
    <property type="project" value="InterPro"/>
</dbReference>
<evidence type="ECO:0000256" key="1">
    <source>
        <dbReference type="ARBA" id="ARBA00000085"/>
    </source>
</evidence>
<dbReference type="PROSITE" id="PS50112">
    <property type="entry name" value="PAS"/>
    <property type="match status" value="2"/>
</dbReference>
<dbReference type="InterPro" id="IPR001610">
    <property type="entry name" value="PAC"/>
</dbReference>
<dbReference type="PATRIC" id="fig|42253.5.peg.2729"/>
<dbReference type="InterPro" id="IPR011006">
    <property type="entry name" value="CheY-like_superfamily"/>
</dbReference>
<dbReference type="SMART" id="SM00448">
    <property type="entry name" value="REC"/>
    <property type="match status" value="2"/>
</dbReference>
<dbReference type="InterPro" id="IPR003594">
    <property type="entry name" value="HATPase_dom"/>
</dbReference>
<gene>
    <name evidence="22" type="ORF">NITMOv2_2759</name>
</gene>
<evidence type="ECO:0000256" key="2">
    <source>
        <dbReference type="ARBA" id="ARBA00001966"/>
    </source>
</evidence>
<evidence type="ECO:0000256" key="8">
    <source>
        <dbReference type="ARBA" id="ARBA00022553"/>
    </source>
</evidence>
<dbReference type="GO" id="GO:0046872">
    <property type="term" value="F:metal ion binding"/>
    <property type="evidence" value="ECO:0007669"/>
    <property type="project" value="UniProtKB-KW"/>
</dbReference>
<dbReference type="GO" id="GO:0051539">
    <property type="term" value="F:4 iron, 4 sulfur cluster binding"/>
    <property type="evidence" value="ECO:0007669"/>
    <property type="project" value="UniProtKB-KW"/>
</dbReference>
<dbReference type="InterPro" id="IPR058245">
    <property type="entry name" value="NreC/VraR/RcsB-like_REC"/>
</dbReference>
<feature type="modified residue" description="4-aspartylphosphate" evidence="16">
    <location>
        <position position="857"/>
    </location>
</feature>
<evidence type="ECO:0000256" key="5">
    <source>
        <dbReference type="ARBA" id="ARBA00017322"/>
    </source>
</evidence>
<dbReference type="CDD" id="cd17535">
    <property type="entry name" value="REC_NarL-like"/>
    <property type="match status" value="1"/>
</dbReference>
<keyword evidence="9" id="KW-0808">Transferase</keyword>
<dbReference type="Pfam" id="PF07730">
    <property type="entry name" value="HisKA_3"/>
    <property type="match status" value="1"/>
</dbReference>
<feature type="domain" description="Response regulatory" evidence="19">
    <location>
        <begin position="9"/>
        <end position="126"/>
    </location>
</feature>
<comment type="function">
    <text evidence="14">Member of the two-component regulatory system NreB/NreC involved in the control of dissimilatory nitrate/nitrite reduction in response to oxygen. NreB functions as a direct oxygen sensor histidine kinase which is autophosphorylated, in the absence of oxygen, probably at the conserved histidine residue, and transfers its phosphate group probably to a conserved aspartate residue of NreC. NreB/NreC activates the expression of the nitrate (narGHJI) and nitrite (nir) reductase operons, as well as the putative nitrate transporter gene narT.</text>
</comment>
<protein>
    <recommendedName>
        <fullName evidence="5">Oxygen sensor histidine kinase NreB</fullName>
        <ecNumber evidence="4">2.7.13.3</ecNumber>
    </recommendedName>
    <alternativeName>
        <fullName evidence="15">Nitrogen regulation protein B</fullName>
    </alternativeName>
</protein>
<dbReference type="InterPro" id="IPR004358">
    <property type="entry name" value="Sig_transdc_His_kin-like_C"/>
</dbReference>
<feature type="domain" description="PAC" evidence="21">
    <location>
        <begin position="476"/>
        <end position="528"/>
    </location>
</feature>
<dbReference type="GO" id="GO:0000155">
    <property type="term" value="F:phosphorelay sensor kinase activity"/>
    <property type="evidence" value="ECO:0007669"/>
    <property type="project" value="InterPro"/>
</dbReference>
<feature type="domain" description="PAC" evidence="21">
    <location>
        <begin position="223"/>
        <end position="273"/>
    </location>
</feature>
<proteinExistence type="predicted"/>
<evidence type="ECO:0000259" key="20">
    <source>
        <dbReference type="PROSITE" id="PS50112"/>
    </source>
</evidence>
<dbReference type="InterPro" id="IPR000014">
    <property type="entry name" value="PAS"/>
</dbReference>
<dbReference type="InterPro" id="IPR001789">
    <property type="entry name" value="Sig_transdc_resp-reg_receiver"/>
</dbReference>
<dbReference type="InterPro" id="IPR052162">
    <property type="entry name" value="Sensor_kinase/Photoreceptor"/>
</dbReference>
<evidence type="ECO:0000256" key="17">
    <source>
        <dbReference type="SAM" id="Coils"/>
    </source>
</evidence>